<accession>A0A7Y0FQ24</accession>
<dbReference type="EMBL" id="JABBGI010000002">
    <property type="protein sequence ID" value="NML68712.1"/>
    <property type="molecule type" value="Genomic_DNA"/>
</dbReference>
<dbReference type="InterPro" id="IPR010921">
    <property type="entry name" value="Trp_repressor/repl_initiator"/>
</dbReference>
<dbReference type="AlphaFoldDB" id="A0A7Y0FQ24"/>
<protein>
    <submittedName>
        <fullName evidence="1">Helix-turn-helix domain-containing protein</fullName>
    </submittedName>
</protein>
<evidence type="ECO:0000313" key="2">
    <source>
        <dbReference type="Proteomes" id="UP000544054"/>
    </source>
</evidence>
<evidence type="ECO:0000313" key="1">
    <source>
        <dbReference type="EMBL" id="NML68712.1"/>
    </source>
</evidence>
<dbReference type="SUPFAM" id="SSF48295">
    <property type="entry name" value="TrpR-like"/>
    <property type="match status" value="1"/>
</dbReference>
<dbReference type="Proteomes" id="UP000544054">
    <property type="component" value="Unassembled WGS sequence"/>
</dbReference>
<name>A0A7Y0FQ24_9FLAO</name>
<proteinExistence type="predicted"/>
<organism evidence="1 2">
    <name type="scientific">Chryseobacterium antibioticum</name>
    <dbReference type="NCBI Taxonomy" id="2728847"/>
    <lineage>
        <taxon>Bacteria</taxon>
        <taxon>Pseudomonadati</taxon>
        <taxon>Bacteroidota</taxon>
        <taxon>Flavobacteriia</taxon>
        <taxon>Flavobacteriales</taxon>
        <taxon>Weeksellaceae</taxon>
        <taxon>Chryseobacterium group</taxon>
        <taxon>Chryseobacterium</taxon>
    </lineage>
</organism>
<dbReference type="GO" id="GO:0043565">
    <property type="term" value="F:sequence-specific DNA binding"/>
    <property type="evidence" value="ECO:0007669"/>
    <property type="project" value="InterPro"/>
</dbReference>
<keyword evidence="2" id="KW-1185">Reference proteome</keyword>
<reference evidence="1 2" key="1">
    <citation type="submission" date="2020-04" db="EMBL/GenBank/DDBJ databases">
        <title>Chryseobacterium sp. RP-3-3 sp. nov., isolated from Jeju soil.</title>
        <authorList>
            <person name="Dahal R.H."/>
        </authorList>
    </citation>
    <scope>NUCLEOTIDE SEQUENCE [LARGE SCALE GENOMIC DNA]</scope>
    <source>
        <strain evidence="1 2">RP-3-3</strain>
    </source>
</reference>
<gene>
    <name evidence="1" type="ORF">HHL23_02710</name>
</gene>
<comment type="caution">
    <text evidence="1">The sequence shown here is derived from an EMBL/GenBank/DDBJ whole genome shotgun (WGS) entry which is preliminary data.</text>
</comment>
<dbReference type="RefSeq" id="WP_169233278.1">
    <property type="nucleotide sequence ID" value="NZ_JABBGI010000002.1"/>
</dbReference>
<sequence>MDRKVQERVKPDYKRIYSDLIELKHPEKKEKCKKILSKEQLSSIDIIRINAIIFGNNTKNISLNQRHRSYDDETVQKILDYQKNNKLSNNQVAKHFKLSRNTVTKWKKIYGLKYLKGE</sequence>